<protein>
    <submittedName>
        <fullName evidence="1">DUF2490 domain-containing protein</fullName>
    </submittedName>
</protein>
<evidence type="ECO:0000313" key="1">
    <source>
        <dbReference type="EMBL" id="MBH5322998.1"/>
    </source>
</evidence>
<keyword evidence="2" id="KW-1185">Reference proteome</keyword>
<comment type="caution">
    <text evidence="1">The sequence shown here is derived from an EMBL/GenBank/DDBJ whole genome shotgun (WGS) entry which is preliminary data.</text>
</comment>
<dbReference type="Proteomes" id="UP000602442">
    <property type="component" value="Unassembled WGS sequence"/>
</dbReference>
<name>A0ABS0N5C7_9SPHN</name>
<evidence type="ECO:0000313" key="2">
    <source>
        <dbReference type="Proteomes" id="UP000602442"/>
    </source>
</evidence>
<dbReference type="EMBL" id="JAEANY010000003">
    <property type="protein sequence ID" value="MBH5322998.1"/>
    <property type="molecule type" value="Genomic_DNA"/>
</dbReference>
<gene>
    <name evidence="1" type="ORF">I5L03_10430</name>
</gene>
<proteinExistence type="predicted"/>
<organism evidence="1 2">
    <name type="scientific">Aurantiacibacter sediminis</name>
    <dbReference type="NCBI Taxonomy" id="2793064"/>
    <lineage>
        <taxon>Bacteria</taxon>
        <taxon>Pseudomonadati</taxon>
        <taxon>Pseudomonadota</taxon>
        <taxon>Alphaproteobacteria</taxon>
        <taxon>Sphingomonadales</taxon>
        <taxon>Erythrobacteraceae</taxon>
        <taxon>Aurantiacibacter</taxon>
    </lineage>
</organism>
<reference evidence="1 2" key="1">
    <citation type="submission" date="2020-11" db="EMBL/GenBank/DDBJ databases">
        <title>Erythrobacter sediminis sp. nov., a marine bacterium from a tidal flat of Garorim Bay.</title>
        <authorList>
            <person name="Kim D."/>
            <person name="Yoo Y."/>
            <person name="Kim J.-J."/>
        </authorList>
    </citation>
    <scope>NUCLEOTIDE SEQUENCE [LARGE SCALE GENOMIC DNA]</scope>
    <source>
        <strain evidence="1 2">JGD-13</strain>
    </source>
</reference>
<accession>A0ABS0N5C7</accession>
<dbReference type="InterPro" id="IPR019619">
    <property type="entry name" value="DUF2490"/>
</dbReference>
<sequence>MAAAAVIALPSAANAQADEDFELWLNPSVEVGIDEDTAFELETAQRFRDSENGRVDTYFFRGWIKQDLNDNLTLAGAVEQRFNDGGSDELRTMQQLSASYGVFRGRLRLEQRFVDGNDGRMGLRLRPRAGVAFPLSDDGRWSAGADAELFWTLRGNSPTSDTGITGLRTQVGVGYEVSDNLELSLTYLRQQDFEDGPDEIGHAPLIGIEFSF</sequence>
<dbReference type="Pfam" id="PF10677">
    <property type="entry name" value="DUF2490"/>
    <property type="match status" value="1"/>
</dbReference>